<dbReference type="EMBL" id="BARW01017022">
    <property type="protein sequence ID" value="GAI97910.1"/>
    <property type="molecule type" value="Genomic_DNA"/>
</dbReference>
<feature type="domain" description="Pseudouridine synthase RsuA/RluA-like" evidence="3">
    <location>
        <begin position="58"/>
        <end position="188"/>
    </location>
</feature>
<dbReference type="SUPFAM" id="SSF55120">
    <property type="entry name" value="Pseudouridine synthase"/>
    <property type="match status" value="1"/>
</dbReference>
<proteinExistence type="inferred from homology"/>
<comment type="caution">
    <text evidence="4">The sequence shown here is derived from an EMBL/GenBank/DDBJ whole genome shotgun (WGS) entry which is preliminary data.</text>
</comment>
<dbReference type="AlphaFoldDB" id="X1UDE8"/>
<dbReference type="CDD" id="cd02870">
    <property type="entry name" value="PseudoU_synth_RsuA_like"/>
    <property type="match status" value="1"/>
</dbReference>
<evidence type="ECO:0000259" key="3">
    <source>
        <dbReference type="Pfam" id="PF00849"/>
    </source>
</evidence>
<dbReference type="FunFam" id="3.30.70.1560:FF:000001">
    <property type="entry name" value="Pseudouridine synthase"/>
    <property type="match status" value="1"/>
</dbReference>
<protein>
    <recommendedName>
        <fullName evidence="3">Pseudouridine synthase RsuA/RluA-like domain-containing protein</fullName>
    </recommendedName>
</protein>
<dbReference type="PROSITE" id="PS50889">
    <property type="entry name" value="S4"/>
    <property type="match status" value="1"/>
</dbReference>
<dbReference type="GO" id="GO:0003723">
    <property type="term" value="F:RNA binding"/>
    <property type="evidence" value="ECO:0007669"/>
    <property type="project" value="InterPro"/>
</dbReference>
<dbReference type="InterPro" id="IPR000748">
    <property type="entry name" value="PsdUridine_synth_RsuA/RluB/E/F"/>
</dbReference>
<accession>X1UDE8</accession>
<dbReference type="InterPro" id="IPR020103">
    <property type="entry name" value="PsdUridine_synth_cat_dom_sf"/>
</dbReference>
<dbReference type="PANTHER" id="PTHR47683:SF2">
    <property type="entry name" value="RNA-BINDING S4 DOMAIN-CONTAINING PROTEIN"/>
    <property type="match status" value="1"/>
</dbReference>
<evidence type="ECO:0000313" key="4">
    <source>
        <dbReference type="EMBL" id="GAI97910.1"/>
    </source>
</evidence>
<dbReference type="GO" id="GO:0006364">
    <property type="term" value="P:rRNA processing"/>
    <property type="evidence" value="ECO:0007669"/>
    <property type="project" value="UniProtKB-ARBA"/>
</dbReference>
<evidence type="ECO:0000256" key="1">
    <source>
        <dbReference type="ARBA" id="ARBA00008348"/>
    </source>
</evidence>
<dbReference type="GO" id="GO:0005829">
    <property type="term" value="C:cytosol"/>
    <property type="evidence" value="ECO:0007669"/>
    <property type="project" value="UniProtKB-ARBA"/>
</dbReference>
<dbReference type="InterPro" id="IPR050343">
    <property type="entry name" value="RsuA_PseudoU_synthase"/>
</dbReference>
<dbReference type="PANTHER" id="PTHR47683">
    <property type="entry name" value="PSEUDOURIDINE SYNTHASE FAMILY PROTEIN-RELATED"/>
    <property type="match status" value="1"/>
</dbReference>
<dbReference type="GO" id="GO:0001522">
    <property type="term" value="P:pseudouridine synthesis"/>
    <property type="evidence" value="ECO:0007669"/>
    <property type="project" value="InterPro"/>
</dbReference>
<dbReference type="CDD" id="cd00165">
    <property type="entry name" value="S4"/>
    <property type="match status" value="1"/>
</dbReference>
<organism evidence="4">
    <name type="scientific">marine sediment metagenome</name>
    <dbReference type="NCBI Taxonomy" id="412755"/>
    <lineage>
        <taxon>unclassified sequences</taxon>
        <taxon>metagenomes</taxon>
        <taxon>ecological metagenomes</taxon>
    </lineage>
</organism>
<dbReference type="Pfam" id="PF00849">
    <property type="entry name" value="PseudoU_synth_2"/>
    <property type="match status" value="1"/>
</dbReference>
<dbReference type="InterPro" id="IPR018496">
    <property type="entry name" value="PsdUridine_synth_RsuA/RluB_CS"/>
</dbReference>
<dbReference type="NCBIfam" id="TIGR00093">
    <property type="entry name" value="pseudouridine synthase"/>
    <property type="match status" value="1"/>
</dbReference>
<sequence>EGLAGAGVDSRRKCEELILDGVVRVNRKVVDTLPAFVDPEKDIITVDGRRIRAAAKVYFLLNKPKGVICTNRDPQGRKKAIDLVRTAERVFCVGRLDVDTTGVIILTNDSELANRLTHPRYGLAKTYVVKVKGQIGGDAAEKLKKGVWLADGKTGRASVKILKRNYKESLIEITIRQGLNRQIRRMLLKVGLRVKSLKRTQIGKLTARGIGVGRFRPLSKAEVAWLKKITTA</sequence>
<dbReference type="Gene3D" id="3.30.70.1560">
    <property type="entry name" value="Alpha-L RNA-binding motif"/>
    <property type="match status" value="1"/>
</dbReference>
<gene>
    <name evidence="4" type="ORF">S12H4_29500</name>
</gene>
<comment type="similarity">
    <text evidence="1">Belongs to the pseudouridine synthase RsuA family.</text>
</comment>
<reference evidence="4" key="1">
    <citation type="journal article" date="2014" name="Front. Microbiol.">
        <title>High frequency of phylogenetically diverse reductive dehalogenase-homologous genes in deep subseafloor sedimentary metagenomes.</title>
        <authorList>
            <person name="Kawai M."/>
            <person name="Futagami T."/>
            <person name="Toyoda A."/>
            <person name="Takaki Y."/>
            <person name="Nishi S."/>
            <person name="Hori S."/>
            <person name="Arai W."/>
            <person name="Tsubouchi T."/>
            <person name="Morono Y."/>
            <person name="Uchiyama I."/>
            <person name="Ito T."/>
            <person name="Fujiyama A."/>
            <person name="Inagaki F."/>
            <person name="Takami H."/>
        </authorList>
    </citation>
    <scope>NUCLEOTIDE SEQUENCE</scope>
    <source>
        <strain evidence="4">Expedition CK06-06</strain>
    </source>
</reference>
<dbReference type="GO" id="GO:0009982">
    <property type="term" value="F:pseudouridine synthase activity"/>
    <property type="evidence" value="ECO:0007669"/>
    <property type="project" value="InterPro"/>
</dbReference>
<dbReference type="Gene3D" id="3.10.290.10">
    <property type="entry name" value="RNA-binding S4 domain"/>
    <property type="match status" value="1"/>
</dbReference>
<dbReference type="InterPro" id="IPR020094">
    <property type="entry name" value="TruA/RsuA/RluB/E/F_N"/>
</dbReference>
<evidence type="ECO:0000256" key="2">
    <source>
        <dbReference type="ARBA" id="ARBA00023235"/>
    </source>
</evidence>
<dbReference type="Gene3D" id="3.30.70.580">
    <property type="entry name" value="Pseudouridine synthase I, catalytic domain, N-terminal subdomain"/>
    <property type="match status" value="1"/>
</dbReference>
<dbReference type="InterPro" id="IPR006145">
    <property type="entry name" value="PsdUridine_synth_RsuA/RluA"/>
</dbReference>
<dbReference type="PROSITE" id="PS01149">
    <property type="entry name" value="PSI_RSU"/>
    <property type="match status" value="1"/>
</dbReference>
<keyword evidence="2" id="KW-0413">Isomerase</keyword>
<feature type="non-terminal residue" evidence="4">
    <location>
        <position position="1"/>
    </location>
</feature>
<dbReference type="InterPro" id="IPR036986">
    <property type="entry name" value="S4_RNA-bd_sf"/>
</dbReference>
<name>X1UDE8_9ZZZZ</name>
<dbReference type="InterPro" id="IPR042092">
    <property type="entry name" value="PsdUridine_s_RsuA/RluB/E/F_cat"/>
</dbReference>
<dbReference type="SUPFAM" id="SSF55174">
    <property type="entry name" value="Alpha-L RNA-binding motif"/>
    <property type="match status" value="1"/>
</dbReference>